<sequence>MWKGNIIWCKTSALQVTFMEILMAILSSVILELFHMAILISPPTPPYHICLMMIRRSPPMTIWAMSLVPYRTRIPMMLGSRRTRIPMMMLDAPLEMYNIRMITKVSQDEDGCAVSGIGRAGNCTASGKGEEEQGGDRCFVKVTTTAVYCANI</sequence>
<keyword evidence="1" id="KW-1133">Transmembrane helix</keyword>
<feature type="transmembrane region" description="Helical" evidence="1">
    <location>
        <begin position="21"/>
        <end position="40"/>
    </location>
</feature>
<keyword evidence="1" id="KW-0812">Transmembrane</keyword>
<keyword evidence="3" id="KW-1185">Reference proteome</keyword>
<dbReference type="Proteomes" id="UP000327013">
    <property type="component" value="Chromosome 5"/>
</dbReference>
<gene>
    <name evidence="2" type="ORF">FH972_012774</name>
</gene>
<evidence type="ECO:0000313" key="2">
    <source>
        <dbReference type="EMBL" id="KAE8055971.1"/>
    </source>
</evidence>
<name>A0A5N6R5R9_9ROSI</name>
<dbReference type="AlphaFoldDB" id="A0A5N6R5R9"/>
<protein>
    <submittedName>
        <fullName evidence="2">Uncharacterized protein</fullName>
    </submittedName>
</protein>
<keyword evidence="1" id="KW-0472">Membrane</keyword>
<dbReference type="EMBL" id="CM017325">
    <property type="protein sequence ID" value="KAE8055971.1"/>
    <property type="molecule type" value="Genomic_DNA"/>
</dbReference>
<accession>A0A5N6R5R9</accession>
<organism evidence="2 3">
    <name type="scientific">Carpinus fangiana</name>
    <dbReference type="NCBI Taxonomy" id="176857"/>
    <lineage>
        <taxon>Eukaryota</taxon>
        <taxon>Viridiplantae</taxon>
        <taxon>Streptophyta</taxon>
        <taxon>Embryophyta</taxon>
        <taxon>Tracheophyta</taxon>
        <taxon>Spermatophyta</taxon>
        <taxon>Magnoliopsida</taxon>
        <taxon>eudicotyledons</taxon>
        <taxon>Gunneridae</taxon>
        <taxon>Pentapetalae</taxon>
        <taxon>rosids</taxon>
        <taxon>fabids</taxon>
        <taxon>Fagales</taxon>
        <taxon>Betulaceae</taxon>
        <taxon>Carpinus</taxon>
    </lineage>
</organism>
<reference evidence="2 3" key="1">
    <citation type="submission" date="2019-06" db="EMBL/GenBank/DDBJ databases">
        <title>A chromosomal-level reference genome of Carpinus fangiana (Coryloideae, Betulaceae).</title>
        <authorList>
            <person name="Yang X."/>
            <person name="Wang Z."/>
            <person name="Zhang L."/>
            <person name="Hao G."/>
            <person name="Liu J."/>
            <person name="Yang Y."/>
        </authorList>
    </citation>
    <scope>NUCLEOTIDE SEQUENCE [LARGE SCALE GENOMIC DNA]</scope>
    <source>
        <strain evidence="2">Cfa_2016G</strain>
        <tissue evidence="2">Leaf</tissue>
    </source>
</reference>
<evidence type="ECO:0000256" key="1">
    <source>
        <dbReference type="SAM" id="Phobius"/>
    </source>
</evidence>
<evidence type="ECO:0000313" key="3">
    <source>
        <dbReference type="Proteomes" id="UP000327013"/>
    </source>
</evidence>
<proteinExistence type="predicted"/>